<protein>
    <submittedName>
        <fullName evidence="2">HNH endonuclease</fullName>
    </submittedName>
</protein>
<organism evidence="2 3">
    <name type="scientific">Defluviitalea saccharophila</name>
    <dbReference type="NCBI Taxonomy" id="879970"/>
    <lineage>
        <taxon>Bacteria</taxon>
        <taxon>Bacillati</taxon>
        <taxon>Bacillota</taxon>
        <taxon>Clostridia</taxon>
        <taxon>Lachnospirales</taxon>
        <taxon>Defluviitaleaceae</taxon>
        <taxon>Defluviitalea</taxon>
    </lineage>
</organism>
<evidence type="ECO:0000259" key="1">
    <source>
        <dbReference type="Pfam" id="PF13391"/>
    </source>
</evidence>
<dbReference type="RefSeq" id="WP_341876545.1">
    <property type="nucleotide sequence ID" value="NZ_CP121687.1"/>
</dbReference>
<feature type="domain" description="HNH nuclease" evidence="1">
    <location>
        <begin position="214"/>
        <end position="263"/>
    </location>
</feature>
<gene>
    <name evidence="2" type="ORF">QBE51_12330</name>
</gene>
<keyword evidence="2" id="KW-0540">Nuclease</keyword>
<accession>A0ABZ2Y2I5</accession>
<proteinExistence type="predicted"/>
<dbReference type="Proteomes" id="UP001486565">
    <property type="component" value="Chromosome"/>
</dbReference>
<reference evidence="2 3" key="1">
    <citation type="submission" date="2023-03" db="EMBL/GenBank/DDBJ databases">
        <title>Novel Species.</title>
        <authorList>
            <person name="Ma S."/>
        </authorList>
    </citation>
    <scope>NUCLEOTIDE SEQUENCE [LARGE SCALE GENOMIC DNA]</scope>
    <source>
        <strain evidence="2 3">LIND6LT2</strain>
    </source>
</reference>
<sequence length="318" mass="36981">MYKGKLVKILKMYVGITDYDWFKTLKQANCDEVNFWKPGGKTNFKALDEGDLFLFKLHSPQDYIVGGGFFLKFSILPSSLAWEAFGLANGARSLFELHDRIYKYRKTNRISDPDPQIGCIILSMPFYLEEDDWITVPDNWSKNIVQGKTYDTSEHYGKLLYQQIQEVLYSQRFNKNLLREDSVNSRYGKEQKIKPRIGQGAFKILITDAYHRRCAITGEKTLPVLEAAHIKPFSLDGPHEINNGLLLRRDFHTLFDRGYITIDKEFNVEVSRRIKEDFGNGKEYYAHHGSKLIILPGKKEQLPGPHYLEWHNENIYLG</sequence>
<name>A0ABZ2Y2I5_9FIRM</name>
<dbReference type="GO" id="GO:0004519">
    <property type="term" value="F:endonuclease activity"/>
    <property type="evidence" value="ECO:0007669"/>
    <property type="project" value="UniProtKB-KW"/>
</dbReference>
<keyword evidence="2" id="KW-0255">Endonuclease</keyword>
<keyword evidence="2" id="KW-0378">Hydrolase</keyword>
<dbReference type="Pfam" id="PF13391">
    <property type="entry name" value="HNH_2"/>
    <property type="match status" value="1"/>
</dbReference>
<dbReference type="InterPro" id="IPR003615">
    <property type="entry name" value="HNH_nuc"/>
</dbReference>
<evidence type="ECO:0000313" key="2">
    <source>
        <dbReference type="EMBL" id="WZL69558.1"/>
    </source>
</evidence>
<keyword evidence="3" id="KW-1185">Reference proteome</keyword>
<dbReference type="EMBL" id="CP121687">
    <property type="protein sequence ID" value="WZL69558.1"/>
    <property type="molecule type" value="Genomic_DNA"/>
</dbReference>
<evidence type="ECO:0000313" key="3">
    <source>
        <dbReference type="Proteomes" id="UP001486565"/>
    </source>
</evidence>